<evidence type="ECO:0000313" key="2">
    <source>
        <dbReference type="EMBL" id="CAH2069087.1"/>
    </source>
</evidence>
<accession>A0ABN8IXA1</accession>
<feature type="compositionally biased region" description="Basic and acidic residues" evidence="1">
    <location>
        <begin position="51"/>
        <end position="66"/>
    </location>
</feature>
<organism evidence="2 3">
    <name type="scientific">Iphiclides podalirius</name>
    <name type="common">scarce swallowtail</name>
    <dbReference type="NCBI Taxonomy" id="110791"/>
    <lineage>
        <taxon>Eukaryota</taxon>
        <taxon>Metazoa</taxon>
        <taxon>Ecdysozoa</taxon>
        <taxon>Arthropoda</taxon>
        <taxon>Hexapoda</taxon>
        <taxon>Insecta</taxon>
        <taxon>Pterygota</taxon>
        <taxon>Neoptera</taxon>
        <taxon>Endopterygota</taxon>
        <taxon>Lepidoptera</taxon>
        <taxon>Glossata</taxon>
        <taxon>Ditrysia</taxon>
        <taxon>Papilionoidea</taxon>
        <taxon>Papilionidae</taxon>
        <taxon>Papilioninae</taxon>
        <taxon>Iphiclides</taxon>
    </lineage>
</organism>
<proteinExistence type="predicted"/>
<protein>
    <submittedName>
        <fullName evidence="2">Uncharacterized protein</fullName>
    </submittedName>
</protein>
<evidence type="ECO:0000256" key="1">
    <source>
        <dbReference type="SAM" id="MobiDB-lite"/>
    </source>
</evidence>
<keyword evidence="3" id="KW-1185">Reference proteome</keyword>
<sequence length="66" mass="7347">MGRRVAIHRADVLAARRLERDWGTAAPSRLGQVMPPLANPPPAYHPSDVADDTHYKVDPSNKRNYA</sequence>
<gene>
    <name evidence="2" type="ORF">IPOD504_LOCUS14730</name>
</gene>
<name>A0ABN8IXA1_9NEOP</name>
<evidence type="ECO:0000313" key="3">
    <source>
        <dbReference type="Proteomes" id="UP000837857"/>
    </source>
</evidence>
<dbReference type="EMBL" id="OW152817">
    <property type="protein sequence ID" value="CAH2069087.1"/>
    <property type="molecule type" value="Genomic_DNA"/>
</dbReference>
<feature type="non-terminal residue" evidence="2">
    <location>
        <position position="66"/>
    </location>
</feature>
<feature type="region of interest" description="Disordered" evidence="1">
    <location>
        <begin position="27"/>
        <end position="66"/>
    </location>
</feature>
<dbReference type="Proteomes" id="UP000837857">
    <property type="component" value="Chromosome 5"/>
</dbReference>
<reference evidence="2" key="1">
    <citation type="submission" date="2022-03" db="EMBL/GenBank/DDBJ databases">
        <authorList>
            <person name="Martin H S."/>
        </authorList>
    </citation>
    <scope>NUCLEOTIDE SEQUENCE</scope>
</reference>